<name>A0AAD3Y773_NEPGR</name>
<keyword evidence="6" id="KW-1185">Reference proteome</keyword>
<dbReference type="Proteomes" id="UP001279734">
    <property type="component" value="Unassembled WGS sequence"/>
</dbReference>
<dbReference type="PANTHER" id="PTHR12972">
    <property type="entry name" value="DOWNSTREAM NEIGHBOR OF SON"/>
    <property type="match status" value="1"/>
</dbReference>
<dbReference type="EMBL" id="BSYO01000037">
    <property type="protein sequence ID" value="GMH30000.1"/>
    <property type="molecule type" value="Genomic_DNA"/>
</dbReference>
<evidence type="ECO:0000256" key="2">
    <source>
        <dbReference type="ARBA" id="ARBA00022473"/>
    </source>
</evidence>
<comment type="caution">
    <text evidence="5">The sequence shown here is derived from an EMBL/GenBank/DDBJ whole genome shotgun (WGS) entry which is preliminary data.</text>
</comment>
<comment type="subcellular location">
    <subcellularLocation>
        <location evidence="1">Nucleus</location>
    </subcellularLocation>
</comment>
<dbReference type="PRINTS" id="PR02064">
    <property type="entry name" value="DONSON"/>
</dbReference>
<keyword evidence="2" id="KW-0217">Developmental protein</keyword>
<evidence type="ECO:0000256" key="4">
    <source>
        <dbReference type="ARBA" id="ARBA00025806"/>
    </source>
</evidence>
<evidence type="ECO:0000313" key="5">
    <source>
        <dbReference type="EMBL" id="GMH30000.1"/>
    </source>
</evidence>
<organism evidence="5 6">
    <name type="scientific">Nepenthes gracilis</name>
    <name type="common">Slender pitcher plant</name>
    <dbReference type="NCBI Taxonomy" id="150966"/>
    <lineage>
        <taxon>Eukaryota</taxon>
        <taxon>Viridiplantae</taxon>
        <taxon>Streptophyta</taxon>
        <taxon>Embryophyta</taxon>
        <taxon>Tracheophyta</taxon>
        <taxon>Spermatophyta</taxon>
        <taxon>Magnoliopsida</taxon>
        <taxon>eudicotyledons</taxon>
        <taxon>Gunneridae</taxon>
        <taxon>Pentapetalae</taxon>
        <taxon>Caryophyllales</taxon>
        <taxon>Nepenthaceae</taxon>
        <taxon>Nepenthes</taxon>
    </lineage>
</organism>
<dbReference type="GO" id="GO:0005634">
    <property type="term" value="C:nucleus"/>
    <property type="evidence" value="ECO:0007669"/>
    <property type="project" value="UniProtKB-SubCell"/>
</dbReference>
<sequence>MTEDNLTKKLIADCVELLIYQNGRSHFYTHSLSVLLYVFRFALDRESADRGGGEWQIHSRALNNVDRPNRMAKVAAPGSLSSDSFHLRGGAVTAGPLLKRKTPSELRGEQLRRGTAVELVDQSPAFLQNTKMVDFGPNKGDHPSNTRYIETRLDEVYPVKKPSSRLRLLSGKAIAKENMSVDDSFRIKNSSFPQNLAPKRHQELNCCDNLAASAGKAQESAAQEGETTEKCHENRFRSVAELSLGSNLFSESTVVDMDKALKGLAAREPCISGLSADSSRKCGDSKSIFLGNTCSELYVPGRNVPLDFTLKTAIRIVSSSSINWFHRLLMSSTYTGMTPPSSQCSCMDKENIACVSKASLTIEEYGPNMSHSWIYPQSSLPTSVISALSSATMGVEMDFLSKRQLSWEESFRNLYYMLRKNACDIFFVCTSQFVVLFIALGGNETTKRKCNAYVSQSTRALRSTFREHDLCFSMPLCSSEVEQISREDLVELSEIEKHNLGQTKHLSSISDVDNGPQSLLAFNGNESSHGLYDFLLNYKSFLISFTGVDVPLLCSPVPFKNAALSAPEIRCKEIKLADHLALQSEVSTKKDSESVARSSGGICYSIEVKGSYLPPWIICSICAAMGCEERSFEASFTAEPSSLGLNVALDVIDRKYDPQEPTEEKSQGTCRLLGMAAAAVSELRCASMKRLKYCNGSYTASLFHI</sequence>
<dbReference type="AlphaFoldDB" id="A0AAD3Y773"/>
<keyword evidence="3" id="KW-0539">Nucleus</keyword>
<reference evidence="5" key="1">
    <citation type="submission" date="2023-05" db="EMBL/GenBank/DDBJ databases">
        <title>Nepenthes gracilis genome sequencing.</title>
        <authorList>
            <person name="Fukushima K."/>
        </authorList>
    </citation>
    <scope>NUCLEOTIDE SEQUENCE</scope>
    <source>
        <strain evidence="5">SING2019-196</strain>
    </source>
</reference>
<evidence type="ECO:0000313" key="6">
    <source>
        <dbReference type="Proteomes" id="UP001279734"/>
    </source>
</evidence>
<protein>
    <recommendedName>
        <fullName evidence="7">Protein downstream neighbor of Son</fullName>
    </recommendedName>
</protein>
<proteinExistence type="inferred from homology"/>
<evidence type="ECO:0000256" key="1">
    <source>
        <dbReference type="ARBA" id="ARBA00004123"/>
    </source>
</evidence>
<evidence type="ECO:0008006" key="7">
    <source>
        <dbReference type="Google" id="ProtNLM"/>
    </source>
</evidence>
<evidence type="ECO:0000256" key="3">
    <source>
        <dbReference type="ARBA" id="ARBA00023242"/>
    </source>
</evidence>
<dbReference type="PANTHER" id="PTHR12972:SF0">
    <property type="entry name" value="PROTEIN DOWNSTREAM NEIGHBOR OF SON"/>
    <property type="match status" value="1"/>
</dbReference>
<gene>
    <name evidence="5" type="ORF">Nepgr_031843</name>
</gene>
<dbReference type="InterPro" id="IPR024861">
    <property type="entry name" value="Donson"/>
</dbReference>
<comment type="similarity">
    <text evidence="4">Belongs to the DONSON family.</text>
</comment>
<dbReference type="GO" id="GO:0033260">
    <property type="term" value="P:nuclear DNA replication"/>
    <property type="evidence" value="ECO:0007669"/>
    <property type="project" value="TreeGrafter"/>
</dbReference>
<accession>A0AAD3Y773</accession>